<dbReference type="InterPro" id="IPR032710">
    <property type="entry name" value="NTF2-like_dom_sf"/>
</dbReference>
<dbReference type="InterPro" id="IPR002075">
    <property type="entry name" value="NTF2_dom"/>
</dbReference>
<dbReference type="Gene3D" id="3.10.450.50">
    <property type="match status" value="1"/>
</dbReference>
<dbReference type="Pfam" id="PF02136">
    <property type="entry name" value="NTF2"/>
    <property type="match status" value="1"/>
</dbReference>
<protein>
    <submittedName>
        <fullName evidence="2">NTF2 domain containing protein</fullName>
    </submittedName>
</protein>
<name>A0A077ZMP3_TRITR</name>
<evidence type="ECO:0000259" key="1">
    <source>
        <dbReference type="Pfam" id="PF02136"/>
    </source>
</evidence>
<sequence length="133" mass="15441">MTEETSRDMTIASNVASLFLRLYHKRNLYGHLSREAENLFMPDAVLIFDGNQLTSVQNIVQFYRSVRNVTSEVIHCDAQLLRRTQMPYVVMAVVTIEVDETSAIQKRVYHTLVLMKNDDHYKIKSAIVRHMPI</sequence>
<evidence type="ECO:0000313" key="2">
    <source>
        <dbReference type="EMBL" id="CDW59960.1"/>
    </source>
</evidence>
<accession>A0A077ZMP3</accession>
<feature type="domain" description="Nuclear transport factor 2" evidence="1">
    <location>
        <begin position="35"/>
        <end position="129"/>
    </location>
</feature>
<dbReference type="OrthoDB" id="25408at2759"/>
<dbReference type="AlphaFoldDB" id="A0A077ZMP3"/>
<dbReference type="EMBL" id="HG806800">
    <property type="protein sequence ID" value="CDW59960.1"/>
    <property type="molecule type" value="Genomic_DNA"/>
</dbReference>
<proteinExistence type="predicted"/>
<keyword evidence="3" id="KW-1185">Reference proteome</keyword>
<dbReference type="SUPFAM" id="SSF54427">
    <property type="entry name" value="NTF2-like"/>
    <property type="match status" value="1"/>
</dbReference>
<reference evidence="2" key="2">
    <citation type="submission" date="2014-03" db="EMBL/GenBank/DDBJ databases">
        <title>The whipworm genome and dual-species transcriptomics of an intimate host-pathogen interaction.</title>
        <authorList>
            <person name="Foth B.J."/>
            <person name="Tsai I.J."/>
            <person name="Reid A.J."/>
            <person name="Bancroft A.J."/>
            <person name="Nichol S."/>
            <person name="Tracey A."/>
            <person name="Holroyd N."/>
            <person name="Cotton J.A."/>
            <person name="Stanley E.J."/>
            <person name="Zarowiecki M."/>
            <person name="Liu J.Z."/>
            <person name="Huckvale T."/>
            <person name="Cooper P.J."/>
            <person name="Grencis R.K."/>
            <person name="Berriman M."/>
        </authorList>
    </citation>
    <scope>NUCLEOTIDE SEQUENCE [LARGE SCALE GENOMIC DNA]</scope>
</reference>
<dbReference type="Proteomes" id="UP000030665">
    <property type="component" value="Unassembled WGS sequence"/>
</dbReference>
<organism evidence="2 3">
    <name type="scientific">Trichuris trichiura</name>
    <name type="common">Whipworm</name>
    <name type="synonym">Trichocephalus trichiurus</name>
    <dbReference type="NCBI Taxonomy" id="36087"/>
    <lineage>
        <taxon>Eukaryota</taxon>
        <taxon>Metazoa</taxon>
        <taxon>Ecdysozoa</taxon>
        <taxon>Nematoda</taxon>
        <taxon>Enoplea</taxon>
        <taxon>Dorylaimia</taxon>
        <taxon>Trichinellida</taxon>
        <taxon>Trichuridae</taxon>
        <taxon>Trichuris</taxon>
    </lineage>
</organism>
<evidence type="ECO:0000313" key="3">
    <source>
        <dbReference type="Proteomes" id="UP000030665"/>
    </source>
</evidence>
<gene>
    <name evidence="2" type="ORF">TTRE_0000830701</name>
</gene>
<reference evidence="2" key="1">
    <citation type="submission" date="2014-01" db="EMBL/GenBank/DDBJ databases">
        <authorList>
            <person name="Aslett M."/>
        </authorList>
    </citation>
    <scope>NUCLEOTIDE SEQUENCE</scope>
</reference>